<keyword evidence="1" id="KW-1015">Disulfide bond</keyword>
<dbReference type="InterPro" id="IPR050098">
    <property type="entry name" value="TFPI/VKTCI-like"/>
</dbReference>
<dbReference type="Proteomes" id="UP001319200">
    <property type="component" value="Unassembled WGS sequence"/>
</dbReference>
<evidence type="ECO:0000259" key="2">
    <source>
        <dbReference type="PROSITE" id="PS50279"/>
    </source>
</evidence>
<dbReference type="EMBL" id="JAHESF010000046">
    <property type="protein sequence ID" value="MBT1700707.1"/>
    <property type="molecule type" value="Genomic_DNA"/>
</dbReference>
<dbReference type="Gene3D" id="4.10.410.10">
    <property type="entry name" value="Pancreatic trypsin inhibitor Kunitz domain"/>
    <property type="match status" value="1"/>
</dbReference>
<name>A0AAP2DTI0_9BACT</name>
<sequence>MLLCLCGCDNEDDNLMICGVAKDNCDLVPDPGHCMAYMPRYYFDKTEGKCKEFIWGGCGGVVPFNTMEECLQCEQTKNK</sequence>
<gene>
    <name evidence="3" type="ORF">KK083_27705</name>
</gene>
<dbReference type="GO" id="GO:0004867">
    <property type="term" value="F:serine-type endopeptidase inhibitor activity"/>
    <property type="evidence" value="ECO:0007669"/>
    <property type="project" value="InterPro"/>
</dbReference>
<dbReference type="SUPFAM" id="SSF57362">
    <property type="entry name" value="BPTI-like"/>
    <property type="match status" value="1"/>
</dbReference>
<dbReference type="SMART" id="SM00131">
    <property type="entry name" value="KU"/>
    <property type="match status" value="1"/>
</dbReference>
<evidence type="ECO:0000313" key="4">
    <source>
        <dbReference type="Proteomes" id="UP001319200"/>
    </source>
</evidence>
<dbReference type="GO" id="GO:0005615">
    <property type="term" value="C:extracellular space"/>
    <property type="evidence" value="ECO:0007669"/>
    <property type="project" value="TreeGrafter"/>
</dbReference>
<evidence type="ECO:0000313" key="3">
    <source>
        <dbReference type="EMBL" id="MBT1700707.1"/>
    </source>
</evidence>
<dbReference type="InterPro" id="IPR036880">
    <property type="entry name" value="Kunitz_BPTI_sf"/>
</dbReference>
<proteinExistence type="predicted"/>
<dbReference type="AlphaFoldDB" id="A0AAP2DTI0"/>
<dbReference type="PROSITE" id="PS50279">
    <property type="entry name" value="BPTI_KUNITZ_2"/>
    <property type="match status" value="1"/>
</dbReference>
<feature type="domain" description="BPTI/Kunitz inhibitor" evidence="2">
    <location>
        <begin position="25"/>
        <end position="77"/>
    </location>
</feature>
<protein>
    <submittedName>
        <fullName evidence="3">BPTI/Kunitz domain-containing protein</fullName>
    </submittedName>
</protein>
<reference evidence="3 4" key="1">
    <citation type="submission" date="2021-05" db="EMBL/GenBank/DDBJ databases">
        <title>A Polyphasic approach of four new species of the genus Ohtaekwangia: Ohtaekwangia histidinii sp. nov., Ohtaekwangia cretensis sp. nov., Ohtaekwangia indiensis sp. nov., Ohtaekwangia reichenbachii sp. nov. from diverse environment.</title>
        <authorList>
            <person name="Octaviana S."/>
        </authorList>
    </citation>
    <scope>NUCLEOTIDE SEQUENCE [LARGE SCALE GENOMIC DNA]</scope>
    <source>
        <strain evidence="3 4">PWU4</strain>
    </source>
</reference>
<dbReference type="PANTHER" id="PTHR10083:SF374">
    <property type="entry name" value="BPTI_KUNITZ INHIBITOR DOMAIN-CONTAINING PROTEIN"/>
    <property type="match status" value="1"/>
</dbReference>
<accession>A0AAP2DTI0</accession>
<dbReference type="InterPro" id="IPR002223">
    <property type="entry name" value="Kunitz_BPTI"/>
</dbReference>
<dbReference type="Pfam" id="PF00014">
    <property type="entry name" value="Kunitz_BPTI"/>
    <property type="match status" value="1"/>
</dbReference>
<organism evidence="3 4">
    <name type="scientific">Chryseosolibacter histidini</name>
    <dbReference type="NCBI Taxonomy" id="2782349"/>
    <lineage>
        <taxon>Bacteria</taxon>
        <taxon>Pseudomonadati</taxon>
        <taxon>Bacteroidota</taxon>
        <taxon>Cytophagia</taxon>
        <taxon>Cytophagales</taxon>
        <taxon>Chryseotaleaceae</taxon>
        <taxon>Chryseosolibacter</taxon>
    </lineage>
</organism>
<keyword evidence="4" id="KW-1185">Reference proteome</keyword>
<evidence type="ECO:0000256" key="1">
    <source>
        <dbReference type="ARBA" id="ARBA00023157"/>
    </source>
</evidence>
<comment type="caution">
    <text evidence="3">The sequence shown here is derived from an EMBL/GenBank/DDBJ whole genome shotgun (WGS) entry which is preliminary data.</text>
</comment>
<dbReference type="PANTHER" id="PTHR10083">
    <property type="entry name" value="KUNITZ-TYPE PROTEASE INHIBITOR-RELATED"/>
    <property type="match status" value="1"/>
</dbReference>